<dbReference type="RefSeq" id="WP_095594197.1">
    <property type="nucleotide sequence ID" value="NZ_NSBU01000004.1"/>
</dbReference>
<keyword evidence="8" id="KW-1185">Reference proteome</keyword>
<dbReference type="GO" id="GO:0009306">
    <property type="term" value="P:protein secretion"/>
    <property type="evidence" value="ECO:0007669"/>
    <property type="project" value="InterPro"/>
</dbReference>
<dbReference type="EMBL" id="BMKN01000002">
    <property type="protein sequence ID" value="GGE54598.1"/>
    <property type="molecule type" value="Genomic_DNA"/>
</dbReference>
<keyword evidence="3" id="KW-1133">Transmembrane helix</keyword>
<keyword evidence="2" id="KW-0812">Transmembrane</keyword>
<evidence type="ECO:0000256" key="3">
    <source>
        <dbReference type="ARBA" id="ARBA00022989"/>
    </source>
</evidence>
<evidence type="ECO:0000256" key="5">
    <source>
        <dbReference type="SAM" id="SignalP"/>
    </source>
</evidence>
<reference evidence="7" key="1">
    <citation type="journal article" date="2014" name="Int. J. Syst. Evol. Microbiol.">
        <title>Complete genome sequence of Corynebacterium casei LMG S-19264T (=DSM 44701T), isolated from a smear-ripened cheese.</title>
        <authorList>
            <consortium name="US DOE Joint Genome Institute (JGI-PGF)"/>
            <person name="Walter F."/>
            <person name="Albersmeier A."/>
            <person name="Kalinowski J."/>
            <person name="Ruckert C."/>
        </authorList>
    </citation>
    <scope>NUCLEOTIDE SEQUENCE</scope>
    <source>
        <strain evidence="7">CGMCC 1.16012</strain>
    </source>
</reference>
<feature type="domain" description="Translocation and assembly module TamB C-terminal" evidence="6">
    <location>
        <begin position="719"/>
        <end position="1060"/>
    </location>
</feature>
<dbReference type="PANTHER" id="PTHR36985:SF1">
    <property type="entry name" value="TRANSLOCATION AND ASSEMBLY MODULE SUBUNIT TAMB"/>
    <property type="match status" value="1"/>
</dbReference>
<evidence type="ECO:0000259" key="6">
    <source>
        <dbReference type="Pfam" id="PF04357"/>
    </source>
</evidence>
<dbReference type="OrthoDB" id="7784409at2"/>
<dbReference type="Pfam" id="PF04357">
    <property type="entry name" value="TamB"/>
    <property type="match status" value="1"/>
</dbReference>
<sequence>MRVFMIIALALGFAQPATAQDDDRTFLQGLIEDNLSGAGREVRIEGFEGALSSKATLKKLTIADDQGIWLTLQDATLDWSRSKLLSGRLEVKTLSAKSIDLPRLPKGGDAAADDSSDGFALPELPVAVQIDKIEATRVSLGAPVLGQAVVLSLDGTMQLEGGEGSSSLAITRLDRVGQIALEAAYGNETRNLALKLEVEEEEGGLLATLARLPGAPAINFRAEGEGPIDAYRAEISLSSDGEQRLGGFVGTSLLQDTGARQVSANLAGDMTPLFAPELRPFFGEDIGFDANVILNADGSVDVEAFDLRAAQMDLAGQAQLGADGMPKRFQVNGQIAGDGPVRLPVAGPPLLIDMATLKAGFDQDAGDVWSVAMDISGLSHESFSAEKLRLVGDGTLTQSPSAATARVTFDADGLTHVNEGLAQALGSAVSGLALVEWQSGAAPKLTRLDLTSGDTSVALTGAVALSVQPSGEVSGQLTAPDLTRFAALAGQPIAGALQATLTRATLSEAGDISVTMTASGQDLRSGVSAVDTLLRGKSELVFDGGFVGDTPLLRLLDLKTPQLTLLAEEAAGNSLSVQARLANLGLLAPGLPGAFSVQGTVTPENDTARIDLQAQGPGGMSVATQGQLAMDASSVDIGLTGTAPMAIANSFISPRTAEGTVAFDLAMQGAPGLEALRGTIRTVGARIADPLSYLVLQNVSAQADLSGAAMTLRASGDAQSGGRLELQGNLGLNAPMNGDLKIALSQLEISDGVLFDTSVNGDVSITGPLQGGAVIDGTLDLGPTEVRISSSTSGTAGPMPEIVHLNEPSDVRLTRQKAGLLKTGSSSGGVFGLNLLIRAPNQIFLRGNGLEAELGGRLRVTGTTADVVPIGRFDLLRGRLDLLGQRLNLVEGFATLQGSLDPFIRLVAETRANDITARATIEGLASDPALRFSSEPELPEDEVLAQLLFGRGMESLSPLQVAQLAAAVTGLAGGGGSSVLGRVREGFGLDDLDVRTDEAGTASVTAGKYLSDNIYTDVTVGSTGESEVNLNLDLTPNVTVKGGVTSSGDSNVGIYYQRDY</sequence>
<feature type="signal peptide" evidence="5">
    <location>
        <begin position="1"/>
        <end position="19"/>
    </location>
</feature>
<comment type="caution">
    <text evidence="7">The sequence shown here is derived from an EMBL/GenBank/DDBJ whole genome shotgun (WGS) entry which is preliminary data.</text>
</comment>
<dbReference type="GO" id="GO:0005886">
    <property type="term" value="C:plasma membrane"/>
    <property type="evidence" value="ECO:0007669"/>
    <property type="project" value="InterPro"/>
</dbReference>
<protein>
    <recommendedName>
        <fullName evidence="6">Translocation and assembly module TamB C-terminal domain-containing protein</fullName>
    </recommendedName>
</protein>
<accession>A0A917EKP8</accession>
<evidence type="ECO:0000256" key="2">
    <source>
        <dbReference type="ARBA" id="ARBA00022692"/>
    </source>
</evidence>
<comment type="subcellular location">
    <subcellularLocation>
        <location evidence="1">Membrane</location>
        <topology evidence="1">Single-pass membrane protein</topology>
    </subcellularLocation>
</comment>
<evidence type="ECO:0000256" key="1">
    <source>
        <dbReference type="ARBA" id="ARBA00004167"/>
    </source>
</evidence>
<evidence type="ECO:0000313" key="8">
    <source>
        <dbReference type="Proteomes" id="UP000606730"/>
    </source>
</evidence>
<dbReference type="PANTHER" id="PTHR36985">
    <property type="entry name" value="TRANSLOCATION AND ASSEMBLY MODULE SUBUNIT TAMB"/>
    <property type="match status" value="1"/>
</dbReference>
<name>A0A917EKP8_9RHOB</name>
<keyword evidence="5" id="KW-0732">Signal</keyword>
<keyword evidence="4" id="KW-0472">Membrane</keyword>
<evidence type="ECO:0000256" key="4">
    <source>
        <dbReference type="ARBA" id="ARBA00023136"/>
    </source>
</evidence>
<organism evidence="7 8">
    <name type="scientific">Actibacterium pelagium</name>
    <dbReference type="NCBI Taxonomy" id="2029103"/>
    <lineage>
        <taxon>Bacteria</taxon>
        <taxon>Pseudomonadati</taxon>
        <taxon>Pseudomonadota</taxon>
        <taxon>Alphaproteobacteria</taxon>
        <taxon>Rhodobacterales</taxon>
        <taxon>Roseobacteraceae</taxon>
        <taxon>Actibacterium</taxon>
    </lineage>
</organism>
<dbReference type="Proteomes" id="UP000606730">
    <property type="component" value="Unassembled WGS sequence"/>
</dbReference>
<gene>
    <name evidence="7" type="ORF">GCM10011517_22800</name>
</gene>
<proteinExistence type="predicted"/>
<dbReference type="InterPro" id="IPR007452">
    <property type="entry name" value="TamB_C"/>
</dbReference>
<reference evidence="7" key="2">
    <citation type="submission" date="2020-09" db="EMBL/GenBank/DDBJ databases">
        <authorList>
            <person name="Sun Q."/>
            <person name="Zhou Y."/>
        </authorList>
    </citation>
    <scope>NUCLEOTIDE SEQUENCE</scope>
    <source>
        <strain evidence="7">CGMCC 1.16012</strain>
    </source>
</reference>
<dbReference type="AlphaFoldDB" id="A0A917EKP8"/>
<feature type="chain" id="PRO_5038030962" description="Translocation and assembly module TamB C-terminal domain-containing protein" evidence="5">
    <location>
        <begin position="20"/>
        <end position="1060"/>
    </location>
</feature>
<evidence type="ECO:0000313" key="7">
    <source>
        <dbReference type="EMBL" id="GGE54598.1"/>
    </source>
</evidence>
<dbReference type="GO" id="GO:0097347">
    <property type="term" value="C:TAM protein secretion complex"/>
    <property type="evidence" value="ECO:0007669"/>
    <property type="project" value="TreeGrafter"/>
</dbReference>